<evidence type="ECO:0000256" key="5">
    <source>
        <dbReference type="SAM" id="Phobius"/>
    </source>
</evidence>
<feature type="transmembrane region" description="Helical" evidence="5">
    <location>
        <begin position="20"/>
        <end position="38"/>
    </location>
</feature>
<proteinExistence type="predicted"/>
<organism evidence="7 8">
    <name type="scientific">Halanaerobium congolense</name>
    <dbReference type="NCBI Taxonomy" id="54121"/>
    <lineage>
        <taxon>Bacteria</taxon>
        <taxon>Bacillati</taxon>
        <taxon>Bacillota</taxon>
        <taxon>Clostridia</taxon>
        <taxon>Halanaerobiales</taxon>
        <taxon>Halanaerobiaceae</taxon>
        <taxon>Halanaerobium</taxon>
    </lineage>
</organism>
<dbReference type="AlphaFoldDB" id="A0A1G8SGP4"/>
<evidence type="ECO:0000256" key="1">
    <source>
        <dbReference type="ARBA" id="ARBA00004141"/>
    </source>
</evidence>
<dbReference type="SUPFAM" id="SSF103473">
    <property type="entry name" value="MFS general substrate transporter"/>
    <property type="match status" value="1"/>
</dbReference>
<name>A0A1G8SGP4_9FIRM</name>
<evidence type="ECO:0000256" key="2">
    <source>
        <dbReference type="ARBA" id="ARBA00022692"/>
    </source>
</evidence>
<keyword evidence="2 5" id="KW-0812">Transmembrane</keyword>
<keyword evidence="4 5" id="KW-0472">Membrane</keyword>
<protein>
    <recommendedName>
        <fullName evidence="6">Major facilitator superfamily associated domain-containing protein</fullName>
    </recommendedName>
</protein>
<evidence type="ECO:0000256" key="4">
    <source>
        <dbReference type="ARBA" id="ARBA00023136"/>
    </source>
</evidence>
<dbReference type="GO" id="GO:0016020">
    <property type="term" value="C:membrane"/>
    <property type="evidence" value="ECO:0007669"/>
    <property type="project" value="UniProtKB-SubCell"/>
</dbReference>
<feature type="domain" description="Major facilitator superfamily associated" evidence="6">
    <location>
        <begin position="1"/>
        <end position="58"/>
    </location>
</feature>
<dbReference type="Proteomes" id="UP000198945">
    <property type="component" value="Unassembled WGS sequence"/>
</dbReference>
<dbReference type="InterPro" id="IPR036259">
    <property type="entry name" value="MFS_trans_sf"/>
</dbReference>
<dbReference type="EMBL" id="FNEH01000040">
    <property type="protein sequence ID" value="SDJ28323.1"/>
    <property type="molecule type" value="Genomic_DNA"/>
</dbReference>
<keyword evidence="3 5" id="KW-1133">Transmembrane helix</keyword>
<evidence type="ECO:0000313" key="8">
    <source>
        <dbReference type="Proteomes" id="UP000198945"/>
    </source>
</evidence>
<evidence type="ECO:0000256" key="3">
    <source>
        <dbReference type="ARBA" id="ARBA00022989"/>
    </source>
</evidence>
<dbReference type="Gene3D" id="1.20.1250.20">
    <property type="entry name" value="MFS general substrate transporter like domains"/>
    <property type="match status" value="1"/>
</dbReference>
<dbReference type="InterPro" id="IPR024989">
    <property type="entry name" value="MFS_assoc_dom"/>
</dbReference>
<evidence type="ECO:0000259" key="6">
    <source>
        <dbReference type="Pfam" id="PF12832"/>
    </source>
</evidence>
<reference evidence="7 8" key="1">
    <citation type="submission" date="2016-10" db="EMBL/GenBank/DDBJ databases">
        <authorList>
            <person name="de Groot N.N."/>
        </authorList>
    </citation>
    <scope>NUCLEOTIDE SEQUENCE [LARGE SCALE GENOMIC DNA]</scope>
    <source>
        <strain evidence="7 8">WG7</strain>
    </source>
</reference>
<feature type="transmembrane region" description="Helical" evidence="5">
    <location>
        <begin position="45"/>
        <end position="62"/>
    </location>
</feature>
<accession>A0A1G8SGP4</accession>
<dbReference type="Pfam" id="PF12832">
    <property type="entry name" value="MFS_1_like"/>
    <property type="match status" value="1"/>
</dbReference>
<comment type="subcellular location">
    <subcellularLocation>
        <location evidence="1">Membrane</location>
        <topology evidence="1">Multi-pass membrane protein</topology>
    </subcellularLocation>
</comment>
<gene>
    <name evidence="7" type="ORF">SAMN04515654_14017</name>
</gene>
<sequence length="78" mass="8966">MDSWILETSVHTAHNYGFMRAWGSIGFAIIVTVFGQVIDKFGWRVHFLSYGVIIFIVVIDFIDRKPDGLALWMNADIF</sequence>
<evidence type="ECO:0000313" key="7">
    <source>
        <dbReference type="EMBL" id="SDJ28323.1"/>
    </source>
</evidence>